<comment type="similarity">
    <text evidence="3">Belongs to the GTP cyclohydrolase I family.</text>
</comment>
<evidence type="ECO:0000256" key="5">
    <source>
        <dbReference type="ARBA" id="ARBA00022563"/>
    </source>
</evidence>
<comment type="caution">
    <text evidence="8">The sequence shown here is derived from an EMBL/GenBank/DDBJ whole genome shotgun (WGS) entry which is preliminary data.</text>
</comment>
<accession>A0ABQ0JJK1</accession>
<dbReference type="SUPFAM" id="SSF55620">
    <property type="entry name" value="Tetrahydrobiopterin biosynthesis enzymes-like"/>
    <property type="match status" value="1"/>
</dbReference>
<gene>
    <name evidence="8" type="ORF">JCM19239_2157</name>
</gene>
<evidence type="ECO:0000259" key="7">
    <source>
        <dbReference type="Pfam" id="PF01227"/>
    </source>
</evidence>
<protein>
    <recommendedName>
        <fullName evidence="4">GTP cyclohydrolase I</fullName>
        <ecNumber evidence="4">3.5.4.16</ecNumber>
    </recommendedName>
</protein>
<feature type="domain" description="GTP cyclohydrolase I" evidence="7">
    <location>
        <begin position="7"/>
        <end position="172"/>
    </location>
</feature>
<dbReference type="Gene3D" id="3.30.1130.10">
    <property type="match status" value="1"/>
</dbReference>
<dbReference type="NCBIfam" id="NF006826">
    <property type="entry name" value="PRK09347.1-3"/>
    <property type="match status" value="1"/>
</dbReference>
<dbReference type="EC" id="3.5.4.16" evidence="4"/>
<name>A0ABQ0JJK1_9VIBR</name>
<evidence type="ECO:0000256" key="1">
    <source>
        <dbReference type="ARBA" id="ARBA00001052"/>
    </source>
</evidence>
<dbReference type="Pfam" id="PF01227">
    <property type="entry name" value="GTP_cyclohydroI"/>
    <property type="match status" value="1"/>
</dbReference>
<sequence>MERIEAIQEHFTAIMELLGLDLSDDSLRDTPQRVAKMYVKEIFAGLDYRNFPKITTIDNKFGSDEEICVDQITFTSFCEHHFVVFDGYASVKYIPSKKVIGLSKINRIVRFFSQRPQVQERMTVQVGEALKALLETEHVSVSLSAKHYCVKSRGVEDATSVTTTNFNSGFFKPSAIS</sequence>
<evidence type="ECO:0000313" key="9">
    <source>
        <dbReference type="Proteomes" id="UP000029223"/>
    </source>
</evidence>
<proteinExistence type="inferred from homology"/>
<evidence type="ECO:0000256" key="2">
    <source>
        <dbReference type="ARBA" id="ARBA00005080"/>
    </source>
</evidence>
<reference evidence="9" key="2">
    <citation type="submission" date="2014-09" db="EMBL/GenBank/DDBJ databases">
        <authorList>
            <consortium name="NBRP consortium"/>
            <person name="Sawabe T."/>
            <person name="Meirelles P."/>
            <person name="Nakanishi M."/>
            <person name="Sayaka M."/>
            <person name="Hattori M."/>
            <person name="Ohkuma M."/>
        </authorList>
    </citation>
    <scope>NUCLEOTIDE SEQUENCE [LARGE SCALE GENOMIC DNA]</scope>
    <source>
        <strain evidence="9">JCM 19239</strain>
    </source>
</reference>
<organism evidence="8 9">
    <name type="scientific">Vibrio variabilis</name>
    <dbReference type="NCBI Taxonomy" id="990271"/>
    <lineage>
        <taxon>Bacteria</taxon>
        <taxon>Pseudomonadati</taxon>
        <taxon>Pseudomonadota</taxon>
        <taxon>Gammaproteobacteria</taxon>
        <taxon>Vibrionales</taxon>
        <taxon>Vibrionaceae</taxon>
        <taxon>Vibrio</taxon>
    </lineage>
</organism>
<dbReference type="NCBIfam" id="NF006824">
    <property type="entry name" value="PRK09347.1-1"/>
    <property type="match status" value="1"/>
</dbReference>
<dbReference type="GO" id="GO:0003934">
    <property type="term" value="F:GTP cyclohydrolase I activity"/>
    <property type="evidence" value="ECO:0007669"/>
    <property type="project" value="UniProtKB-EC"/>
</dbReference>
<dbReference type="InterPro" id="IPR043134">
    <property type="entry name" value="GTP-CH-I_N"/>
</dbReference>
<keyword evidence="6 8" id="KW-0378">Hydrolase</keyword>
<dbReference type="Proteomes" id="UP000029223">
    <property type="component" value="Unassembled WGS sequence"/>
</dbReference>
<dbReference type="PANTHER" id="PTHR11109:SF7">
    <property type="entry name" value="GTP CYCLOHYDROLASE 1"/>
    <property type="match status" value="1"/>
</dbReference>
<reference evidence="9" key="1">
    <citation type="submission" date="2014-09" db="EMBL/GenBank/DDBJ databases">
        <title>Vibrio variabilis JCM 19239. (C206) whole genome shotgun sequence.</title>
        <authorList>
            <person name="Sawabe T."/>
            <person name="Meirelles P."/>
            <person name="Nakanishi M."/>
            <person name="Sayaka M."/>
            <person name="Hattori M."/>
            <person name="Ohkuma M."/>
        </authorList>
    </citation>
    <scope>NUCLEOTIDE SEQUENCE [LARGE SCALE GENOMIC DNA]</scope>
    <source>
        <strain evidence="9">JCM 19239</strain>
    </source>
</reference>
<evidence type="ECO:0000313" key="8">
    <source>
        <dbReference type="EMBL" id="GAL28916.1"/>
    </source>
</evidence>
<dbReference type="NCBIfam" id="TIGR00063">
    <property type="entry name" value="folE"/>
    <property type="match status" value="1"/>
</dbReference>
<evidence type="ECO:0000256" key="3">
    <source>
        <dbReference type="ARBA" id="ARBA00008085"/>
    </source>
</evidence>
<evidence type="ECO:0000256" key="4">
    <source>
        <dbReference type="ARBA" id="ARBA00012715"/>
    </source>
</evidence>
<comment type="pathway">
    <text evidence="2">Cofactor biosynthesis; 7,8-dihydroneopterin triphosphate biosynthesis; 7,8-dihydroneopterin triphosphate from GTP: step 1/1.</text>
</comment>
<dbReference type="PROSITE" id="PS00860">
    <property type="entry name" value="GTP_CYCLOHYDROL_1_2"/>
    <property type="match status" value="1"/>
</dbReference>
<keyword evidence="5" id="KW-0554">One-carbon metabolism</keyword>
<dbReference type="Gene3D" id="1.10.286.10">
    <property type="match status" value="1"/>
</dbReference>
<dbReference type="InterPro" id="IPR001474">
    <property type="entry name" value="GTP_CycHdrlase_I"/>
</dbReference>
<dbReference type="InterPro" id="IPR020602">
    <property type="entry name" value="GTP_CycHdrlase_I_dom"/>
</dbReference>
<keyword evidence="9" id="KW-1185">Reference proteome</keyword>
<comment type="catalytic activity">
    <reaction evidence="1">
        <text>GTP + H2O = 7,8-dihydroneopterin 3'-triphosphate + formate + H(+)</text>
        <dbReference type="Rhea" id="RHEA:17473"/>
        <dbReference type="ChEBI" id="CHEBI:15377"/>
        <dbReference type="ChEBI" id="CHEBI:15378"/>
        <dbReference type="ChEBI" id="CHEBI:15740"/>
        <dbReference type="ChEBI" id="CHEBI:37565"/>
        <dbReference type="ChEBI" id="CHEBI:58462"/>
        <dbReference type="EC" id="3.5.4.16"/>
    </reaction>
</comment>
<dbReference type="InterPro" id="IPR043133">
    <property type="entry name" value="GTP-CH-I_C/QueF"/>
</dbReference>
<evidence type="ECO:0000256" key="6">
    <source>
        <dbReference type="ARBA" id="ARBA00022801"/>
    </source>
</evidence>
<dbReference type="EMBL" id="BBMS01000052">
    <property type="protein sequence ID" value="GAL28916.1"/>
    <property type="molecule type" value="Genomic_DNA"/>
</dbReference>
<dbReference type="PANTHER" id="PTHR11109">
    <property type="entry name" value="GTP CYCLOHYDROLASE I"/>
    <property type="match status" value="1"/>
</dbReference>
<dbReference type="InterPro" id="IPR018234">
    <property type="entry name" value="GTP_CycHdrlase_I_CS"/>
</dbReference>